<reference evidence="1" key="2">
    <citation type="journal article" date="2015" name="Data Brief">
        <title>Shoot transcriptome of the giant reed, Arundo donax.</title>
        <authorList>
            <person name="Barrero R.A."/>
            <person name="Guerrero F.D."/>
            <person name="Moolhuijzen P."/>
            <person name="Goolsby J.A."/>
            <person name="Tidwell J."/>
            <person name="Bellgard S.E."/>
            <person name="Bellgard M.I."/>
        </authorList>
    </citation>
    <scope>NUCLEOTIDE SEQUENCE</scope>
    <source>
        <tissue evidence="1">Shoot tissue taken approximately 20 cm above the soil surface</tissue>
    </source>
</reference>
<sequence length="19" mass="2268">MRARRIPNPLHHLTEILSL</sequence>
<protein>
    <submittedName>
        <fullName evidence="1">Uncharacterized protein</fullName>
    </submittedName>
</protein>
<name>A0A0A9BEJ8_ARUDO</name>
<proteinExistence type="predicted"/>
<evidence type="ECO:0000313" key="1">
    <source>
        <dbReference type="EMBL" id="JAD60568.1"/>
    </source>
</evidence>
<dbReference type="EMBL" id="GBRH01237327">
    <property type="protein sequence ID" value="JAD60568.1"/>
    <property type="molecule type" value="Transcribed_RNA"/>
</dbReference>
<accession>A0A0A9BEJ8</accession>
<dbReference type="AlphaFoldDB" id="A0A0A9BEJ8"/>
<reference evidence="1" key="1">
    <citation type="submission" date="2014-09" db="EMBL/GenBank/DDBJ databases">
        <authorList>
            <person name="Magalhaes I.L.F."/>
            <person name="Oliveira U."/>
            <person name="Santos F.R."/>
            <person name="Vidigal T.H.D.A."/>
            <person name="Brescovit A.D."/>
            <person name="Santos A.J."/>
        </authorList>
    </citation>
    <scope>NUCLEOTIDE SEQUENCE</scope>
    <source>
        <tissue evidence="1">Shoot tissue taken approximately 20 cm above the soil surface</tissue>
    </source>
</reference>
<organism evidence="1">
    <name type="scientific">Arundo donax</name>
    <name type="common">Giant reed</name>
    <name type="synonym">Donax arundinaceus</name>
    <dbReference type="NCBI Taxonomy" id="35708"/>
    <lineage>
        <taxon>Eukaryota</taxon>
        <taxon>Viridiplantae</taxon>
        <taxon>Streptophyta</taxon>
        <taxon>Embryophyta</taxon>
        <taxon>Tracheophyta</taxon>
        <taxon>Spermatophyta</taxon>
        <taxon>Magnoliopsida</taxon>
        <taxon>Liliopsida</taxon>
        <taxon>Poales</taxon>
        <taxon>Poaceae</taxon>
        <taxon>PACMAD clade</taxon>
        <taxon>Arundinoideae</taxon>
        <taxon>Arundineae</taxon>
        <taxon>Arundo</taxon>
    </lineage>
</organism>